<evidence type="ECO:0008006" key="4">
    <source>
        <dbReference type="Google" id="ProtNLM"/>
    </source>
</evidence>
<name>A0A0A0LQI4_CUCSA</name>
<evidence type="ECO:0000256" key="1">
    <source>
        <dbReference type="SAM" id="SignalP"/>
    </source>
</evidence>
<dbReference type="EMBL" id="CM002922">
    <property type="protein sequence ID" value="KGN64008.1"/>
    <property type="molecule type" value="Genomic_DNA"/>
</dbReference>
<dbReference type="Gramene" id="KGN64008">
    <property type="protein sequence ID" value="KGN64008"/>
    <property type="gene ID" value="Csa_1G033270"/>
</dbReference>
<gene>
    <name evidence="2" type="ORF">Csa_1G033270</name>
</gene>
<dbReference type="AlphaFoldDB" id="A0A0A0LQI4"/>
<proteinExistence type="predicted"/>
<protein>
    <recommendedName>
        <fullName evidence="4">Secreted protein</fullName>
    </recommendedName>
</protein>
<feature type="signal peptide" evidence="1">
    <location>
        <begin position="1"/>
        <end position="23"/>
    </location>
</feature>
<dbReference type="Proteomes" id="UP000029981">
    <property type="component" value="Chromosome 1"/>
</dbReference>
<reference evidence="2 3" key="1">
    <citation type="journal article" date="2009" name="Nat. Genet.">
        <title>The genome of the cucumber, Cucumis sativus L.</title>
        <authorList>
            <person name="Huang S."/>
            <person name="Li R."/>
            <person name="Zhang Z."/>
            <person name="Li L."/>
            <person name="Gu X."/>
            <person name="Fan W."/>
            <person name="Lucas W.J."/>
            <person name="Wang X."/>
            <person name="Xie B."/>
            <person name="Ni P."/>
            <person name="Ren Y."/>
            <person name="Zhu H."/>
            <person name="Li J."/>
            <person name="Lin K."/>
            <person name="Jin W."/>
            <person name="Fei Z."/>
            <person name="Li G."/>
            <person name="Staub J."/>
            <person name="Kilian A."/>
            <person name="van der Vossen E.A."/>
            <person name="Wu Y."/>
            <person name="Guo J."/>
            <person name="He J."/>
            <person name="Jia Z."/>
            <person name="Ren Y."/>
            <person name="Tian G."/>
            <person name="Lu Y."/>
            <person name="Ruan J."/>
            <person name="Qian W."/>
            <person name="Wang M."/>
            <person name="Huang Q."/>
            <person name="Li B."/>
            <person name="Xuan Z."/>
            <person name="Cao J."/>
            <person name="Asan"/>
            <person name="Wu Z."/>
            <person name="Zhang J."/>
            <person name="Cai Q."/>
            <person name="Bai Y."/>
            <person name="Zhao B."/>
            <person name="Han Y."/>
            <person name="Li Y."/>
            <person name="Li X."/>
            <person name="Wang S."/>
            <person name="Shi Q."/>
            <person name="Liu S."/>
            <person name="Cho W.K."/>
            <person name="Kim J.Y."/>
            <person name="Xu Y."/>
            <person name="Heller-Uszynska K."/>
            <person name="Miao H."/>
            <person name="Cheng Z."/>
            <person name="Zhang S."/>
            <person name="Wu J."/>
            <person name="Yang Y."/>
            <person name="Kang H."/>
            <person name="Li M."/>
            <person name="Liang H."/>
            <person name="Ren X."/>
            <person name="Shi Z."/>
            <person name="Wen M."/>
            <person name="Jian M."/>
            <person name="Yang H."/>
            <person name="Zhang G."/>
            <person name="Yang Z."/>
            <person name="Chen R."/>
            <person name="Liu S."/>
            <person name="Li J."/>
            <person name="Ma L."/>
            <person name="Liu H."/>
            <person name="Zhou Y."/>
            <person name="Zhao J."/>
            <person name="Fang X."/>
            <person name="Li G."/>
            <person name="Fang L."/>
            <person name="Li Y."/>
            <person name="Liu D."/>
            <person name="Zheng H."/>
            <person name="Zhang Y."/>
            <person name="Qin N."/>
            <person name="Li Z."/>
            <person name="Yang G."/>
            <person name="Yang S."/>
            <person name="Bolund L."/>
            <person name="Kristiansen K."/>
            <person name="Zheng H."/>
            <person name="Li S."/>
            <person name="Zhang X."/>
            <person name="Yang H."/>
            <person name="Wang J."/>
            <person name="Sun R."/>
            <person name="Zhang B."/>
            <person name="Jiang S."/>
            <person name="Wang J."/>
            <person name="Du Y."/>
            <person name="Li S."/>
        </authorList>
    </citation>
    <scope>NUCLEOTIDE SEQUENCE [LARGE SCALE GENOMIC DNA]</scope>
    <source>
        <strain evidence="3">cv. 9930</strain>
    </source>
</reference>
<reference evidence="2 3" key="2">
    <citation type="journal article" date="2009" name="PLoS ONE">
        <title>An integrated genetic and cytogenetic map of the cucumber genome.</title>
        <authorList>
            <person name="Ren Y."/>
            <person name="Zhang Z."/>
            <person name="Liu J."/>
            <person name="Staub J.E."/>
            <person name="Han Y."/>
            <person name="Cheng Z."/>
            <person name="Li X."/>
            <person name="Lu J."/>
            <person name="Miao H."/>
            <person name="Kang H."/>
            <person name="Xie B."/>
            <person name="Gu X."/>
            <person name="Wang X."/>
            <person name="Du Y."/>
            <person name="Jin W."/>
            <person name="Huang S."/>
        </authorList>
    </citation>
    <scope>NUCLEOTIDE SEQUENCE [LARGE SCALE GENOMIC DNA]</scope>
    <source>
        <strain evidence="3">cv. 9930</strain>
    </source>
</reference>
<organism evidence="2 3">
    <name type="scientific">Cucumis sativus</name>
    <name type="common">Cucumber</name>
    <dbReference type="NCBI Taxonomy" id="3659"/>
    <lineage>
        <taxon>Eukaryota</taxon>
        <taxon>Viridiplantae</taxon>
        <taxon>Streptophyta</taxon>
        <taxon>Embryophyta</taxon>
        <taxon>Tracheophyta</taxon>
        <taxon>Spermatophyta</taxon>
        <taxon>Magnoliopsida</taxon>
        <taxon>eudicotyledons</taxon>
        <taxon>Gunneridae</taxon>
        <taxon>Pentapetalae</taxon>
        <taxon>rosids</taxon>
        <taxon>fabids</taxon>
        <taxon>Cucurbitales</taxon>
        <taxon>Cucurbitaceae</taxon>
        <taxon>Benincaseae</taxon>
        <taxon>Cucumis</taxon>
    </lineage>
</organism>
<keyword evidence="1" id="KW-0732">Signal</keyword>
<reference evidence="2 3" key="4">
    <citation type="journal article" date="2011" name="BMC Genomics">
        <title>RNA-Seq improves annotation of protein-coding genes in the cucumber genome.</title>
        <authorList>
            <person name="Li Z."/>
            <person name="Zhang Z."/>
            <person name="Yan P."/>
            <person name="Huang S."/>
            <person name="Fei Z."/>
            <person name="Lin K."/>
        </authorList>
    </citation>
    <scope>NUCLEOTIDE SEQUENCE [LARGE SCALE GENOMIC DNA]</scope>
    <source>
        <strain evidence="3">cv. 9930</strain>
    </source>
</reference>
<keyword evidence="3" id="KW-1185">Reference proteome</keyword>
<accession>A0A0A0LQI4</accession>
<sequence>MQLGHKNLLSYILFFIFFLENHRFHCFIDFWLSRPISAPGDPSQYDDVTTTNSICSCWSYFNLIEVNFFFGSRRRKGS</sequence>
<feature type="chain" id="PRO_5001973044" description="Secreted protein" evidence="1">
    <location>
        <begin position="24"/>
        <end position="78"/>
    </location>
</feature>
<evidence type="ECO:0000313" key="2">
    <source>
        <dbReference type="EMBL" id="KGN64008.1"/>
    </source>
</evidence>
<reference evidence="2 3" key="3">
    <citation type="journal article" date="2010" name="BMC Genomics">
        <title>Transcriptome sequencing and comparative analysis of cucumber flowers with different sex types.</title>
        <authorList>
            <person name="Guo S."/>
            <person name="Zheng Y."/>
            <person name="Joung J.G."/>
            <person name="Liu S."/>
            <person name="Zhang Z."/>
            <person name="Crasta O.R."/>
            <person name="Sobral B.W."/>
            <person name="Xu Y."/>
            <person name="Huang S."/>
            <person name="Fei Z."/>
        </authorList>
    </citation>
    <scope>NUCLEOTIDE SEQUENCE [LARGE SCALE GENOMIC DNA]</scope>
    <source>
        <strain evidence="3">cv. 9930</strain>
    </source>
</reference>
<evidence type="ECO:0000313" key="3">
    <source>
        <dbReference type="Proteomes" id="UP000029981"/>
    </source>
</evidence>